<sequence>MILLRKTILLFFTFFLSVQINAQDTKPISKFKDSLDGAIDLSNFLLNLHGVLPVVMPITEPAVDYGAAAIGLYFLGKENKEGDKKKPDVIAAGGGYTGNDTWFAGGGYIGFWNNDNLRYRGILGYGNINLTYYGLSDRNFARNPKEYNIQSWFFLQQAVWRIKNSNFFLGGKYQLTKTSTRFFENIDFGNLELINSGLSFISEFENYDNIFSPTQGTRIHFSYDQNLEFLGSDIDFSKANFFSLFYFGGTETWTPALRIEMLYSSDNTPFYAKPYVKLRGVPAVRYQGNFTALVETEHEFSISRRWSIVGFGGVGAAFKAIDDLNTDETVWNVGSGFRYLIARQMGLKMGVDVARGPEEFGFYVTVGSSWLK</sequence>
<dbReference type="Proteomes" id="UP001252186">
    <property type="component" value="Unassembled WGS sequence"/>
</dbReference>
<accession>A0ABU2Y4G1</accession>
<evidence type="ECO:0000313" key="3">
    <source>
        <dbReference type="Proteomes" id="UP001252186"/>
    </source>
</evidence>
<gene>
    <name evidence="2" type="ORF">RM519_07520</name>
</gene>
<dbReference type="RefSeq" id="WP_311593073.1">
    <property type="nucleotide sequence ID" value="NZ_JAVRHV010000003.1"/>
</dbReference>
<organism evidence="2 3">
    <name type="scientific">Urechidicola vernalis</name>
    <dbReference type="NCBI Taxonomy" id="3075600"/>
    <lineage>
        <taxon>Bacteria</taxon>
        <taxon>Pseudomonadati</taxon>
        <taxon>Bacteroidota</taxon>
        <taxon>Flavobacteriia</taxon>
        <taxon>Flavobacteriales</taxon>
        <taxon>Flavobacteriaceae</taxon>
        <taxon>Urechidicola</taxon>
    </lineage>
</organism>
<feature type="signal peptide" evidence="1">
    <location>
        <begin position="1"/>
        <end position="22"/>
    </location>
</feature>
<feature type="chain" id="PRO_5045764011" description="Bacterial surface antigen (D15) domain-containing protein" evidence="1">
    <location>
        <begin position="23"/>
        <end position="372"/>
    </location>
</feature>
<dbReference type="Gene3D" id="2.40.160.50">
    <property type="entry name" value="membrane protein fhac: a member of the omp85/tpsb transporter family"/>
    <property type="match status" value="1"/>
</dbReference>
<evidence type="ECO:0000256" key="1">
    <source>
        <dbReference type="SAM" id="SignalP"/>
    </source>
</evidence>
<evidence type="ECO:0008006" key="4">
    <source>
        <dbReference type="Google" id="ProtNLM"/>
    </source>
</evidence>
<dbReference type="EMBL" id="JAVRHV010000003">
    <property type="protein sequence ID" value="MDT0553089.1"/>
    <property type="molecule type" value="Genomic_DNA"/>
</dbReference>
<comment type="caution">
    <text evidence="2">The sequence shown here is derived from an EMBL/GenBank/DDBJ whole genome shotgun (WGS) entry which is preliminary data.</text>
</comment>
<name>A0ABU2Y4G1_9FLAO</name>
<protein>
    <recommendedName>
        <fullName evidence="4">Bacterial surface antigen (D15) domain-containing protein</fullName>
    </recommendedName>
</protein>
<evidence type="ECO:0000313" key="2">
    <source>
        <dbReference type="EMBL" id="MDT0553089.1"/>
    </source>
</evidence>
<keyword evidence="1" id="KW-0732">Signal</keyword>
<keyword evidence="3" id="KW-1185">Reference proteome</keyword>
<reference evidence="2 3" key="1">
    <citation type="submission" date="2023-09" db="EMBL/GenBank/DDBJ databases">
        <authorList>
            <person name="Rey-Velasco X."/>
        </authorList>
    </citation>
    <scope>NUCLEOTIDE SEQUENCE [LARGE SCALE GENOMIC DNA]</scope>
    <source>
        <strain evidence="2 3">P050</strain>
    </source>
</reference>
<proteinExistence type="predicted"/>